<organism evidence="2 3">
    <name type="scientific">Stentor coeruleus</name>
    <dbReference type="NCBI Taxonomy" id="5963"/>
    <lineage>
        <taxon>Eukaryota</taxon>
        <taxon>Sar</taxon>
        <taxon>Alveolata</taxon>
        <taxon>Ciliophora</taxon>
        <taxon>Postciliodesmatophora</taxon>
        <taxon>Heterotrichea</taxon>
        <taxon>Heterotrichida</taxon>
        <taxon>Stentoridae</taxon>
        <taxon>Stentor</taxon>
    </lineage>
</organism>
<sequence>MESEPLIKLKKKLDLLKSERDILNSEVLEERAKIAAIEAEFAKKQNDFLIAKKDLDEKEAMLEKFNFTLRESENTYTKLLLNTDRLYEALEQETTNLRKFNS</sequence>
<name>A0A1R2CWU3_9CILI</name>
<comment type="caution">
    <text evidence="2">The sequence shown here is derived from an EMBL/GenBank/DDBJ whole genome shotgun (WGS) entry which is preliminary data.</text>
</comment>
<feature type="coiled-coil region" evidence="1">
    <location>
        <begin position="6"/>
        <end position="40"/>
    </location>
</feature>
<evidence type="ECO:0000256" key="1">
    <source>
        <dbReference type="SAM" id="Coils"/>
    </source>
</evidence>
<keyword evidence="1" id="KW-0175">Coiled coil</keyword>
<gene>
    <name evidence="2" type="ORF">SteCoe_3560</name>
</gene>
<protein>
    <submittedName>
        <fullName evidence="2">Uncharacterized protein</fullName>
    </submittedName>
</protein>
<reference evidence="2 3" key="1">
    <citation type="submission" date="2016-11" db="EMBL/GenBank/DDBJ databases">
        <title>The macronuclear genome of Stentor coeruleus: a giant cell with tiny introns.</title>
        <authorList>
            <person name="Slabodnick M."/>
            <person name="Ruby J.G."/>
            <person name="Reiff S.B."/>
            <person name="Swart E.C."/>
            <person name="Gosai S."/>
            <person name="Prabakaran S."/>
            <person name="Witkowska E."/>
            <person name="Larue G.E."/>
            <person name="Fisher S."/>
            <person name="Freeman R.M."/>
            <person name="Gunawardena J."/>
            <person name="Chu W."/>
            <person name="Stover N.A."/>
            <person name="Gregory B.D."/>
            <person name="Nowacki M."/>
            <person name="Derisi J."/>
            <person name="Roy S.W."/>
            <person name="Marshall W.F."/>
            <person name="Sood P."/>
        </authorList>
    </citation>
    <scope>NUCLEOTIDE SEQUENCE [LARGE SCALE GENOMIC DNA]</scope>
    <source>
        <strain evidence="2">WM001</strain>
    </source>
</reference>
<evidence type="ECO:0000313" key="3">
    <source>
        <dbReference type="Proteomes" id="UP000187209"/>
    </source>
</evidence>
<proteinExistence type="predicted"/>
<dbReference type="EMBL" id="MPUH01000042">
    <property type="protein sequence ID" value="OMJ93443.1"/>
    <property type="molecule type" value="Genomic_DNA"/>
</dbReference>
<keyword evidence="3" id="KW-1185">Reference proteome</keyword>
<dbReference type="Proteomes" id="UP000187209">
    <property type="component" value="Unassembled WGS sequence"/>
</dbReference>
<dbReference type="AlphaFoldDB" id="A0A1R2CWU3"/>
<evidence type="ECO:0000313" key="2">
    <source>
        <dbReference type="EMBL" id="OMJ93443.1"/>
    </source>
</evidence>
<accession>A0A1R2CWU3</accession>